<dbReference type="VEuPathDB" id="VectorBase:GPAI017338"/>
<proteinExistence type="predicted"/>
<sequence>MKRYDLFNKLTNISGKCFDVQSIATSSELSSDDETDHIQSESSETEDENEDVINTPRKSLRQQMKTKYRKMNTKKHLMIILAVKSKSSRNMRPSIQINAAKILNGNFN</sequence>
<dbReference type="EnsemblMetazoa" id="GPAI017338-RA">
    <property type="protein sequence ID" value="GPAI017338-PA"/>
    <property type="gene ID" value="GPAI017338"/>
</dbReference>
<keyword evidence="3" id="KW-1185">Reference proteome</keyword>
<evidence type="ECO:0000313" key="3">
    <source>
        <dbReference type="Proteomes" id="UP000092445"/>
    </source>
</evidence>
<name>A0A1A9ZK44_GLOPL</name>
<dbReference type="Proteomes" id="UP000092445">
    <property type="component" value="Unassembled WGS sequence"/>
</dbReference>
<feature type="region of interest" description="Disordered" evidence="1">
    <location>
        <begin position="28"/>
        <end position="55"/>
    </location>
</feature>
<protein>
    <submittedName>
        <fullName evidence="2">Uncharacterized protein</fullName>
    </submittedName>
</protein>
<dbReference type="AlphaFoldDB" id="A0A1A9ZK44"/>
<organism evidence="2 3">
    <name type="scientific">Glossina pallidipes</name>
    <name type="common">Tsetse fly</name>
    <dbReference type="NCBI Taxonomy" id="7398"/>
    <lineage>
        <taxon>Eukaryota</taxon>
        <taxon>Metazoa</taxon>
        <taxon>Ecdysozoa</taxon>
        <taxon>Arthropoda</taxon>
        <taxon>Hexapoda</taxon>
        <taxon>Insecta</taxon>
        <taxon>Pterygota</taxon>
        <taxon>Neoptera</taxon>
        <taxon>Endopterygota</taxon>
        <taxon>Diptera</taxon>
        <taxon>Brachycera</taxon>
        <taxon>Muscomorpha</taxon>
        <taxon>Hippoboscoidea</taxon>
        <taxon>Glossinidae</taxon>
        <taxon>Glossina</taxon>
    </lineage>
</organism>
<evidence type="ECO:0000313" key="2">
    <source>
        <dbReference type="EnsemblMetazoa" id="GPAI017338-PA"/>
    </source>
</evidence>
<accession>A0A1A9ZK44</accession>
<evidence type="ECO:0000256" key="1">
    <source>
        <dbReference type="SAM" id="MobiDB-lite"/>
    </source>
</evidence>
<reference evidence="2" key="2">
    <citation type="submission" date="2020-05" db="UniProtKB">
        <authorList>
            <consortium name="EnsemblMetazoa"/>
        </authorList>
    </citation>
    <scope>IDENTIFICATION</scope>
    <source>
        <strain evidence="2">IAEA</strain>
    </source>
</reference>
<reference evidence="3" key="1">
    <citation type="submission" date="2014-03" db="EMBL/GenBank/DDBJ databases">
        <authorList>
            <person name="Aksoy S."/>
            <person name="Warren W."/>
            <person name="Wilson R.K."/>
        </authorList>
    </citation>
    <scope>NUCLEOTIDE SEQUENCE [LARGE SCALE GENOMIC DNA]</scope>
    <source>
        <strain evidence="3">IAEA</strain>
    </source>
</reference>